<comment type="caution">
    <text evidence="3">The sequence shown here is derived from an EMBL/GenBank/DDBJ whole genome shotgun (WGS) entry which is preliminary data.</text>
</comment>
<dbReference type="RefSeq" id="WP_301197302.1">
    <property type="nucleotide sequence ID" value="NZ_JAPDPI010000001.1"/>
</dbReference>
<evidence type="ECO:0000313" key="3">
    <source>
        <dbReference type="EMBL" id="MCW3804079.1"/>
    </source>
</evidence>
<evidence type="ECO:0000313" key="4">
    <source>
        <dbReference type="Proteomes" id="UP001207408"/>
    </source>
</evidence>
<dbReference type="Gene3D" id="3.40.1390.20">
    <property type="entry name" value="HprK N-terminal domain-like"/>
    <property type="match status" value="1"/>
</dbReference>
<sequence length="119" mass="12985">MKVCDLVEKLNLTVFCGEQGINNEVEGAYTSDLLSDVMGNVDEGQVWITLQTHRNIMAIASLKEVAAIILVKGYKPEQAAIDQSNEEGIPILGTDMETFEASGVLFTLLNEEKGKYGAF</sequence>
<dbReference type="SUPFAM" id="SSF75138">
    <property type="entry name" value="HprK N-terminal domain-like"/>
    <property type="match status" value="1"/>
</dbReference>
<dbReference type="EMBL" id="JAPDPI010000001">
    <property type="protein sequence ID" value="MCW3804079.1"/>
    <property type="molecule type" value="Genomic_DNA"/>
</dbReference>
<protein>
    <submittedName>
        <fullName evidence="3">DRTGG domain-containing protein</fullName>
    </submittedName>
</protein>
<dbReference type="Proteomes" id="UP001207408">
    <property type="component" value="Unassembled WGS sequence"/>
</dbReference>
<dbReference type="AlphaFoldDB" id="A0AAE3MAI6"/>
<evidence type="ECO:0000259" key="2">
    <source>
        <dbReference type="Pfam" id="PF07085"/>
    </source>
</evidence>
<dbReference type="InterPro" id="IPR028979">
    <property type="entry name" value="Ser_kin/Pase_Hpr-like_N_sf"/>
</dbReference>
<keyword evidence="4" id="KW-1185">Reference proteome</keyword>
<comment type="subunit">
    <text evidence="1">Homohexamer.</text>
</comment>
<proteinExistence type="predicted"/>
<feature type="domain" description="DRTGG" evidence="2">
    <location>
        <begin position="5"/>
        <end position="103"/>
    </location>
</feature>
<dbReference type="Pfam" id="PF07085">
    <property type="entry name" value="DRTGG"/>
    <property type="match status" value="1"/>
</dbReference>
<organism evidence="3 4">
    <name type="scientific">Plebeiibacterium marinum</name>
    <dbReference type="NCBI Taxonomy" id="2992111"/>
    <lineage>
        <taxon>Bacteria</taxon>
        <taxon>Pseudomonadati</taxon>
        <taxon>Bacteroidota</taxon>
        <taxon>Bacteroidia</taxon>
        <taxon>Marinilabiliales</taxon>
        <taxon>Marinilabiliaceae</taxon>
        <taxon>Plebeiibacterium</taxon>
    </lineage>
</organism>
<name>A0AAE3MAI6_9BACT</name>
<evidence type="ECO:0000256" key="1">
    <source>
        <dbReference type="ARBA" id="ARBA00011643"/>
    </source>
</evidence>
<accession>A0AAE3MAI6</accession>
<gene>
    <name evidence="3" type="ORF">OM074_00490</name>
</gene>
<dbReference type="InterPro" id="IPR010766">
    <property type="entry name" value="DRTGG"/>
</dbReference>
<reference evidence="3" key="1">
    <citation type="submission" date="2022-10" db="EMBL/GenBank/DDBJ databases">
        <authorList>
            <person name="Yu W.X."/>
        </authorList>
    </citation>
    <scope>NUCLEOTIDE SEQUENCE</scope>
    <source>
        <strain evidence="3">D04</strain>
    </source>
</reference>